<name>A0A382BCN8_9ZZZZ</name>
<dbReference type="EMBL" id="UINC01029144">
    <property type="protein sequence ID" value="SVB11379.1"/>
    <property type="molecule type" value="Genomic_DNA"/>
</dbReference>
<proteinExistence type="predicted"/>
<feature type="region of interest" description="Disordered" evidence="1">
    <location>
        <begin position="1"/>
        <end position="47"/>
    </location>
</feature>
<feature type="compositionally biased region" description="Basic and acidic residues" evidence="1">
    <location>
        <begin position="1"/>
        <end position="38"/>
    </location>
</feature>
<evidence type="ECO:0000313" key="2">
    <source>
        <dbReference type="EMBL" id="SVB11379.1"/>
    </source>
</evidence>
<gene>
    <name evidence="2" type="ORF">METZ01_LOCUS164233</name>
</gene>
<protein>
    <submittedName>
        <fullName evidence="2">Uncharacterized protein</fullName>
    </submittedName>
</protein>
<evidence type="ECO:0000256" key="1">
    <source>
        <dbReference type="SAM" id="MobiDB-lite"/>
    </source>
</evidence>
<reference evidence="2" key="1">
    <citation type="submission" date="2018-05" db="EMBL/GenBank/DDBJ databases">
        <authorList>
            <person name="Lanie J.A."/>
            <person name="Ng W.-L."/>
            <person name="Kazmierczak K.M."/>
            <person name="Andrzejewski T.M."/>
            <person name="Davidsen T.M."/>
            <person name="Wayne K.J."/>
            <person name="Tettelin H."/>
            <person name="Glass J.I."/>
            <person name="Rusch D."/>
            <person name="Podicherti R."/>
            <person name="Tsui H.-C.T."/>
            <person name="Winkler M.E."/>
        </authorList>
    </citation>
    <scope>NUCLEOTIDE SEQUENCE</scope>
</reference>
<sequence length="197" mass="22173">MSLRTNPDRILENIDRQRSREEEGQAGEDRKASGKEMDSEIPDVDATTPERMRRIFKIVERSYTSAASNVELGKLASHFRAVGDIPTHHALGDVSISVQYIDSPRLDDIGMAPFEILPERLIEAKKETKTSRPDVNAMKVLRVEIRDGVMAAYKKVEPRIRDALRDRADMGHVQVQVTMDVRPVENTPLTPSLDAVL</sequence>
<organism evidence="2">
    <name type="scientific">marine metagenome</name>
    <dbReference type="NCBI Taxonomy" id="408172"/>
    <lineage>
        <taxon>unclassified sequences</taxon>
        <taxon>metagenomes</taxon>
        <taxon>ecological metagenomes</taxon>
    </lineage>
</organism>
<accession>A0A382BCN8</accession>
<dbReference type="AlphaFoldDB" id="A0A382BCN8"/>